<dbReference type="GO" id="GO:0003964">
    <property type="term" value="F:RNA-directed DNA polymerase activity"/>
    <property type="evidence" value="ECO:0007669"/>
    <property type="project" value="UniProtKB-KW"/>
</dbReference>
<comment type="caution">
    <text evidence="2">The sequence shown here is derived from an EMBL/GenBank/DDBJ whole genome shotgun (WGS) entry which is preliminary data.</text>
</comment>
<dbReference type="PROSITE" id="PS50878">
    <property type="entry name" value="RT_POL"/>
    <property type="match status" value="1"/>
</dbReference>
<evidence type="ECO:0000259" key="1">
    <source>
        <dbReference type="PROSITE" id="PS50878"/>
    </source>
</evidence>
<dbReference type="CDD" id="cd01646">
    <property type="entry name" value="RT_Bac_retron_I"/>
    <property type="match status" value="1"/>
</dbReference>
<keyword evidence="2" id="KW-0695">RNA-directed DNA polymerase</keyword>
<dbReference type="InterPro" id="IPR000477">
    <property type="entry name" value="RT_dom"/>
</dbReference>
<name>A0A841YWQ6_9LIST</name>
<gene>
    <name evidence="2" type="ORF">HB850_04550</name>
</gene>
<keyword evidence="2" id="KW-0548">Nucleotidyltransferase</keyword>
<sequence length="563" mass="67063">MPQYRKYFTLENLVRYGYFEIKSKSNNLNQDDPYSQSSVIFQEVFDMEMLSQQSREIIELCPSMHIGGKSSPTVPIELSIYKNDEERRMYKMPNIYSYIRLALHIEENKEIYLEIIKNSSHSLSKYFYEKTFVSNKIEKETNRMGYRYIFKTDIQHFYPSIYTHSLPWVLAGKPEAKRTKKDKEKYYNQLDTLIQDCQYGETHGIPTGTMASRIVAEIFMCKIDSELSQYGYKRYVDDFELPYNDSREQVEFYNCLQKILGQYNLVIKKEKNIIDTYPFEMDNSSEYFFSYFSNLKGNDSSLIVRAKVHRYIEQALIFQKNGLKGAPKLVFKGLTNAINKGEITVNVINQPILSKLLNIVIMTPSTGAYMIDFFKNKNIDINETEINNNLTKHKELIVKNIKRFTNLNYNQELFSLLGILYYYRTENFLEPELLLEIIKLEDDFSAVLAMELFYDNYRDAIMSLFACIDEKLERTKTWGEEYWLFKYQFFIKIETDNEFKKYCKEYLFTHKNEQDLSRAQFFNTKNLNKVDSYLLRNKQRQGKDNAIFQFFEILLDKEITFLK</sequence>
<organism evidence="2 3">
    <name type="scientific">Listeria newyorkensis</name>
    <dbReference type="NCBI Taxonomy" id="1497681"/>
    <lineage>
        <taxon>Bacteria</taxon>
        <taxon>Bacillati</taxon>
        <taxon>Bacillota</taxon>
        <taxon>Bacilli</taxon>
        <taxon>Bacillales</taxon>
        <taxon>Listeriaceae</taxon>
        <taxon>Listeria</taxon>
    </lineage>
</organism>
<keyword evidence="2" id="KW-0808">Transferase</keyword>
<dbReference type="AlphaFoldDB" id="A0A841YWQ6"/>
<feature type="domain" description="Reverse transcriptase" evidence="1">
    <location>
        <begin position="85"/>
        <end position="293"/>
    </location>
</feature>
<proteinExistence type="predicted"/>
<dbReference type="RefSeq" id="WP_185388369.1">
    <property type="nucleotide sequence ID" value="NZ_JAARQN010000002.1"/>
</dbReference>
<accession>A0A841YWQ6</accession>
<evidence type="ECO:0000313" key="2">
    <source>
        <dbReference type="EMBL" id="MBC1457016.1"/>
    </source>
</evidence>
<dbReference type="Proteomes" id="UP000569903">
    <property type="component" value="Unassembled WGS sequence"/>
</dbReference>
<reference evidence="2 3" key="1">
    <citation type="submission" date="2020-03" db="EMBL/GenBank/DDBJ databases">
        <title>Soil Listeria distribution.</title>
        <authorList>
            <person name="Liao J."/>
            <person name="Wiedmann M."/>
        </authorList>
    </citation>
    <scope>NUCLEOTIDE SEQUENCE [LARGE SCALE GENOMIC DNA]</scope>
    <source>
        <strain evidence="2 3">FSL L7-1614</strain>
    </source>
</reference>
<dbReference type="EMBL" id="JAARQN010000002">
    <property type="protein sequence ID" value="MBC1457016.1"/>
    <property type="molecule type" value="Genomic_DNA"/>
</dbReference>
<evidence type="ECO:0000313" key="3">
    <source>
        <dbReference type="Proteomes" id="UP000569903"/>
    </source>
</evidence>
<protein>
    <submittedName>
        <fullName evidence="2">RNA-directed DNA polymerase</fullName>
    </submittedName>
</protein>